<dbReference type="GO" id="GO:0003677">
    <property type="term" value="F:DNA binding"/>
    <property type="evidence" value="ECO:0007669"/>
    <property type="project" value="UniProtKB-KW"/>
</dbReference>
<dbReference type="SUPFAM" id="SSF56349">
    <property type="entry name" value="DNA breaking-rejoining enzymes"/>
    <property type="match status" value="1"/>
</dbReference>
<proteinExistence type="inferred from homology"/>
<dbReference type="PANTHER" id="PTHR30349:SF41">
    <property type="entry name" value="INTEGRASE_RECOMBINASE PROTEIN MJ0367-RELATED"/>
    <property type="match status" value="1"/>
</dbReference>
<dbReference type="EMBL" id="JASJOU010000002">
    <property type="protein sequence ID" value="MDJ1500679.1"/>
    <property type="molecule type" value="Genomic_DNA"/>
</dbReference>
<gene>
    <name evidence="5" type="ORF">QNI22_08480</name>
</gene>
<keyword evidence="3" id="KW-0233">DNA recombination</keyword>
<protein>
    <submittedName>
        <fullName evidence="5">Site-specific integrase</fullName>
    </submittedName>
</protein>
<dbReference type="InterPro" id="IPR011010">
    <property type="entry name" value="DNA_brk_join_enz"/>
</dbReference>
<dbReference type="GO" id="GO:0015074">
    <property type="term" value="P:DNA integration"/>
    <property type="evidence" value="ECO:0007669"/>
    <property type="project" value="InterPro"/>
</dbReference>
<dbReference type="InterPro" id="IPR002104">
    <property type="entry name" value="Integrase_catalytic"/>
</dbReference>
<dbReference type="Proteomes" id="UP001232063">
    <property type="component" value="Unassembled WGS sequence"/>
</dbReference>
<evidence type="ECO:0000256" key="1">
    <source>
        <dbReference type="ARBA" id="ARBA00008857"/>
    </source>
</evidence>
<dbReference type="Pfam" id="PF00589">
    <property type="entry name" value="Phage_integrase"/>
    <property type="match status" value="1"/>
</dbReference>
<evidence type="ECO:0000313" key="5">
    <source>
        <dbReference type="EMBL" id="MDJ1500679.1"/>
    </source>
</evidence>
<reference evidence="5" key="1">
    <citation type="submission" date="2023-05" db="EMBL/GenBank/DDBJ databases">
        <authorList>
            <person name="Zhang X."/>
        </authorList>
    </citation>
    <scope>NUCLEOTIDE SEQUENCE</scope>
    <source>
        <strain evidence="5">BD1B2-1</strain>
    </source>
</reference>
<dbReference type="RefSeq" id="WP_314510203.1">
    <property type="nucleotide sequence ID" value="NZ_JASJOU010000002.1"/>
</dbReference>
<dbReference type="AlphaFoldDB" id="A0AAE3R3H4"/>
<dbReference type="GO" id="GO:0006310">
    <property type="term" value="P:DNA recombination"/>
    <property type="evidence" value="ECO:0007669"/>
    <property type="project" value="UniProtKB-KW"/>
</dbReference>
<dbReference type="Gene3D" id="1.10.443.10">
    <property type="entry name" value="Intergrase catalytic core"/>
    <property type="match status" value="1"/>
</dbReference>
<comment type="similarity">
    <text evidence="1">Belongs to the 'phage' integrase family.</text>
</comment>
<dbReference type="PROSITE" id="PS51898">
    <property type="entry name" value="TYR_RECOMBINASE"/>
    <property type="match status" value="1"/>
</dbReference>
<evidence type="ECO:0000259" key="4">
    <source>
        <dbReference type="PROSITE" id="PS51898"/>
    </source>
</evidence>
<dbReference type="InterPro" id="IPR013762">
    <property type="entry name" value="Integrase-like_cat_sf"/>
</dbReference>
<name>A0AAE3R3H4_9BACT</name>
<evidence type="ECO:0000256" key="2">
    <source>
        <dbReference type="ARBA" id="ARBA00023125"/>
    </source>
</evidence>
<feature type="domain" description="Tyr recombinase" evidence="4">
    <location>
        <begin position="346"/>
        <end position="522"/>
    </location>
</feature>
<keyword evidence="6" id="KW-1185">Reference proteome</keyword>
<accession>A0AAE3R3H4</accession>
<organism evidence="5 6">
    <name type="scientific">Xanthocytophaga agilis</name>
    <dbReference type="NCBI Taxonomy" id="3048010"/>
    <lineage>
        <taxon>Bacteria</taxon>
        <taxon>Pseudomonadati</taxon>
        <taxon>Bacteroidota</taxon>
        <taxon>Cytophagia</taxon>
        <taxon>Cytophagales</taxon>
        <taxon>Rhodocytophagaceae</taxon>
        <taxon>Xanthocytophaga</taxon>
    </lineage>
</organism>
<evidence type="ECO:0000256" key="3">
    <source>
        <dbReference type="ARBA" id="ARBA00023172"/>
    </source>
</evidence>
<dbReference type="PANTHER" id="PTHR30349">
    <property type="entry name" value="PHAGE INTEGRASE-RELATED"/>
    <property type="match status" value="1"/>
</dbReference>
<keyword evidence="2" id="KW-0238">DNA-binding</keyword>
<sequence length="529" mass="61465">MKSIHMEDPIQIQTINAKFRATKDELTKYAYLELRFKKKIIIEKNGKTKDKVSAIINLKEYEFPVVQESDKKNVQKIKQDKEKAVRKQVKEIVEQLYLVFKHMTYQEFEKVYTKEGSIEQLYRQLQDGVKKDRVIDKAQFENMSFLELTQSFLEDLKGKKCEFNSFNGGINSVGNYPKAANKFVESLGSHIREKASSTAIVDFAEFSKGLNFQFINLSSDDISNIIRLNADRMKTGITKVEIEKYLEHSGITLLFKKYNTNNRDRTEALADRINKAFCIRLGSSIKIPDLKSGHLLRFADYLAAGMAENKYMNYVCSILDYAKFKISLDTNLIFYMKKQNKVSFAEPDRRMDLSKNEIEKLLVTPWPRYEDWKKAFFFSCESGLRSSDIETLKRSEIVETEEGFIINKLMKKTKKYARVPISDNAMKILEDFGFATKKQDENVFSFQKGIDQMRNKIHDWLKSAGVEKKVTYHSSRHTFVSTLVNSGVDAFLISDLLGHTDTDMIKHYMHIKDIQRFNAIKKLNILGKQ</sequence>
<comment type="caution">
    <text evidence="5">The sequence shown here is derived from an EMBL/GenBank/DDBJ whole genome shotgun (WGS) entry which is preliminary data.</text>
</comment>
<dbReference type="CDD" id="cd01185">
    <property type="entry name" value="INTN1_C_like"/>
    <property type="match status" value="1"/>
</dbReference>
<evidence type="ECO:0000313" key="6">
    <source>
        <dbReference type="Proteomes" id="UP001232063"/>
    </source>
</evidence>
<dbReference type="InterPro" id="IPR050090">
    <property type="entry name" value="Tyrosine_recombinase_XerCD"/>
</dbReference>